<evidence type="ECO:0000313" key="2">
    <source>
        <dbReference type="Proteomes" id="UP000182059"/>
    </source>
</evidence>
<comment type="caution">
    <text evidence="1">The sequence shown here is derived from an EMBL/GenBank/DDBJ whole genome shotgun (WGS) entry which is preliminary data.</text>
</comment>
<proteinExistence type="predicted"/>
<reference evidence="1 2" key="1">
    <citation type="journal article" date="2016" name="Environ. Microbiol.">
        <title>Genomic resolution of a cold subsurface aquifer community provides metabolic insights for novel microbes adapted to high CO concentrations.</title>
        <authorList>
            <person name="Probst A.J."/>
            <person name="Castelle C.J."/>
            <person name="Singh A."/>
            <person name="Brown C.T."/>
            <person name="Anantharaman K."/>
            <person name="Sharon I."/>
            <person name="Hug L.A."/>
            <person name="Burstein D."/>
            <person name="Emerson J.B."/>
            <person name="Thomas B.C."/>
            <person name="Banfield J.F."/>
        </authorList>
    </citation>
    <scope>NUCLEOTIDE SEQUENCE [LARGE SCALE GENOMIC DNA]</scope>
    <source>
        <strain evidence="1">CG2_30_43_9</strain>
    </source>
</reference>
<dbReference type="AlphaFoldDB" id="A0A1J5FYG2"/>
<organism evidence="1 2">
    <name type="scientific">Candidatus Nomurabacteria bacterium CG2_30_43_9</name>
    <dbReference type="NCBI Taxonomy" id="1805283"/>
    <lineage>
        <taxon>Bacteria</taxon>
        <taxon>Candidatus Nomuraibacteriota</taxon>
    </lineage>
</organism>
<accession>A0A1J5FYG2</accession>
<evidence type="ECO:0000313" key="1">
    <source>
        <dbReference type="EMBL" id="OIP65337.1"/>
    </source>
</evidence>
<sequence>MVEHLFRVAGLRGPQPFSAFAETSVERWRKAGKLRDRVRGRWFESIHPDHFSNEMVMYKNKKTRLNI</sequence>
<dbReference type="Proteomes" id="UP000182059">
    <property type="component" value="Unassembled WGS sequence"/>
</dbReference>
<name>A0A1J5FYG2_9BACT</name>
<protein>
    <submittedName>
        <fullName evidence="1">Uncharacterized protein</fullName>
    </submittedName>
</protein>
<dbReference type="EMBL" id="MNYX01000050">
    <property type="protein sequence ID" value="OIP65337.1"/>
    <property type="molecule type" value="Genomic_DNA"/>
</dbReference>
<gene>
    <name evidence="1" type="ORF">AUK15_01910</name>
</gene>